<dbReference type="GeneID" id="43652346"/>
<dbReference type="Proteomes" id="UP000326268">
    <property type="component" value="Unassembled WGS sequence"/>
</dbReference>
<keyword evidence="3" id="KW-1185">Reference proteome</keyword>
<accession>A0A5N6ZXZ4</accession>
<gene>
    <name evidence="2" type="ORF">BDV27DRAFT_132525</name>
</gene>
<proteinExistence type="predicted"/>
<evidence type="ECO:0000313" key="3">
    <source>
        <dbReference type="Proteomes" id="UP000326268"/>
    </source>
</evidence>
<feature type="transmembrane region" description="Helical" evidence="1">
    <location>
        <begin position="30"/>
        <end position="49"/>
    </location>
</feature>
<keyword evidence="1" id="KW-0812">Transmembrane</keyword>
<reference evidence="2 3" key="1">
    <citation type="submission" date="2019-04" db="EMBL/GenBank/DDBJ databases">
        <title>Friends and foes A comparative genomics studyof 23 Aspergillus species from section Flavi.</title>
        <authorList>
            <consortium name="DOE Joint Genome Institute"/>
            <person name="Kjaerbolling I."/>
            <person name="Vesth T."/>
            <person name="Frisvad J.C."/>
            <person name="Nybo J.L."/>
            <person name="Theobald S."/>
            <person name="Kildgaard S."/>
            <person name="Isbrandt T."/>
            <person name="Kuo A."/>
            <person name="Sato A."/>
            <person name="Lyhne E.K."/>
            <person name="Kogle M.E."/>
            <person name="Wiebenga A."/>
            <person name="Kun R.S."/>
            <person name="Lubbers R.J."/>
            <person name="Makela M.R."/>
            <person name="Barry K."/>
            <person name="Chovatia M."/>
            <person name="Clum A."/>
            <person name="Daum C."/>
            <person name="Haridas S."/>
            <person name="He G."/>
            <person name="LaButti K."/>
            <person name="Lipzen A."/>
            <person name="Mondo S."/>
            <person name="Riley R."/>
            <person name="Salamov A."/>
            <person name="Simmons B.A."/>
            <person name="Magnuson J.K."/>
            <person name="Henrissat B."/>
            <person name="Mortensen U.H."/>
            <person name="Larsen T.O."/>
            <person name="Devries R.P."/>
            <person name="Grigoriev I.V."/>
            <person name="Machida M."/>
            <person name="Baker S.E."/>
            <person name="Andersen M.R."/>
        </authorList>
    </citation>
    <scope>NUCLEOTIDE SEQUENCE [LARGE SCALE GENOMIC DNA]</scope>
    <source>
        <strain evidence="2 3">CBS 763.97</strain>
    </source>
</reference>
<evidence type="ECO:0008006" key="4">
    <source>
        <dbReference type="Google" id="ProtNLM"/>
    </source>
</evidence>
<protein>
    <recommendedName>
        <fullName evidence="4">Transmembrane protein</fullName>
    </recommendedName>
</protein>
<dbReference type="RefSeq" id="XP_031924860.1">
    <property type="nucleotide sequence ID" value="XM_032067900.1"/>
</dbReference>
<sequence>MTREGSKSPFLFSSSSSDQVVMVAFRAGPVYLVLFGTSYSYLFFWMYYFKI</sequence>
<name>A0A5N6ZXZ4_9EURO</name>
<feature type="non-terminal residue" evidence="2">
    <location>
        <position position="51"/>
    </location>
</feature>
<evidence type="ECO:0000256" key="1">
    <source>
        <dbReference type="SAM" id="Phobius"/>
    </source>
</evidence>
<organism evidence="2 3">
    <name type="scientific">Aspergillus caelatus</name>
    <dbReference type="NCBI Taxonomy" id="61420"/>
    <lineage>
        <taxon>Eukaryota</taxon>
        <taxon>Fungi</taxon>
        <taxon>Dikarya</taxon>
        <taxon>Ascomycota</taxon>
        <taxon>Pezizomycotina</taxon>
        <taxon>Eurotiomycetes</taxon>
        <taxon>Eurotiomycetidae</taxon>
        <taxon>Eurotiales</taxon>
        <taxon>Aspergillaceae</taxon>
        <taxon>Aspergillus</taxon>
        <taxon>Aspergillus subgen. Circumdati</taxon>
    </lineage>
</organism>
<dbReference type="AlphaFoldDB" id="A0A5N6ZXZ4"/>
<dbReference type="EMBL" id="ML737724">
    <property type="protein sequence ID" value="KAE8361779.1"/>
    <property type="molecule type" value="Genomic_DNA"/>
</dbReference>
<evidence type="ECO:0000313" key="2">
    <source>
        <dbReference type="EMBL" id="KAE8361779.1"/>
    </source>
</evidence>
<keyword evidence="1" id="KW-1133">Transmembrane helix</keyword>
<keyword evidence="1" id="KW-0472">Membrane</keyword>